<dbReference type="EMBL" id="JAGJCF010000002">
    <property type="protein sequence ID" value="MBP0614840.1"/>
    <property type="molecule type" value="Genomic_DNA"/>
</dbReference>
<sequence>MKHQATSAFWDAYDRLPTAVQKLADRNFQLLKADPSHPSLRLKPVGRLWSVRVGLRYRALATRHEDTLIWFWIGSHAAYDQLVGR</sequence>
<feature type="domain" description="ParE-like toxin" evidence="1">
    <location>
        <begin position="41"/>
        <end position="80"/>
    </location>
</feature>
<reference evidence="2 3" key="1">
    <citation type="submission" date="2021-04" db="EMBL/GenBank/DDBJ databases">
        <title>Whole genome sequence of Jiella sp. KSK16Y-1.</title>
        <authorList>
            <person name="Tuo L."/>
        </authorList>
    </citation>
    <scope>NUCLEOTIDE SEQUENCE [LARGE SCALE GENOMIC DNA]</scope>
    <source>
        <strain evidence="2 3">KSK16Y-1</strain>
    </source>
</reference>
<evidence type="ECO:0000313" key="2">
    <source>
        <dbReference type="EMBL" id="MBP0614840.1"/>
    </source>
</evidence>
<accession>A0ABS4BFX9</accession>
<protein>
    <recommendedName>
        <fullName evidence="1">ParE-like toxin domain-containing protein</fullName>
    </recommendedName>
</protein>
<gene>
    <name evidence="2" type="ORF">J6595_04520</name>
</gene>
<dbReference type="InterPro" id="IPR056925">
    <property type="entry name" value="ParE-like"/>
</dbReference>
<dbReference type="Proteomes" id="UP000678276">
    <property type="component" value="Unassembled WGS sequence"/>
</dbReference>
<name>A0ABS4BFX9_9HYPH</name>
<dbReference type="SUPFAM" id="SSF143011">
    <property type="entry name" value="RelE-like"/>
    <property type="match status" value="1"/>
</dbReference>
<evidence type="ECO:0000313" key="3">
    <source>
        <dbReference type="Proteomes" id="UP000678276"/>
    </source>
</evidence>
<dbReference type="Pfam" id="PF24732">
    <property type="entry name" value="ParE_like"/>
    <property type="match status" value="1"/>
</dbReference>
<evidence type="ECO:0000259" key="1">
    <source>
        <dbReference type="Pfam" id="PF24732"/>
    </source>
</evidence>
<organism evidence="2 3">
    <name type="scientific">Jiella mangrovi</name>
    <dbReference type="NCBI Taxonomy" id="2821407"/>
    <lineage>
        <taxon>Bacteria</taxon>
        <taxon>Pseudomonadati</taxon>
        <taxon>Pseudomonadota</taxon>
        <taxon>Alphaproteobacteria</taxon>
        <taxon>Hyphomicrobiales</taxon>
        <taxon>Aurantimonadaceae</taxon>
        <taxon>Jiella</taxon>
    </lineage>
</organism>
<dbReference type="RefSeq" id="WP_209593243.1">
    <property type="nucleotide sequence ID" value="NZ_JAGJCF010000002.1"/>
</dbReference>
<proteinExistence type="predicted"/>
<dbReference type="InterPro" id="IPR035093">
    <property type="entry name" value="RelE/ParE_toxin_dom_sf"/>
</dbReference>
<keyword evidence="3" id="KW-1185">Reference proteome</keyword>
<comment type="caution">
    <text evidence="2">The sequence shown here is derived from an EMBL/GenBank/DDBJ whole genome shotgun (WGS) entry which is preliminary data.</text>
</comment>